<dbReference type="PANTHER" id="PTHR24567">
    <property type="entry name" value="CRP FAMILY TRANSCRIPTIONAL REGULATORY PROTEIN"/>
    <property type="match status" value="1"/>
</dbReference>
<dbReference type="EMBL" id="JEMY01000026">
    <property type="protein sequence ID" value="EXI88447.1"/>
    <property type="molecule type" value="Genomic_DNA"/>
</dbReference>
<evidence type="ECO:0000256" key="3">
    <source>
        <dbReference type="ARBA" id="ARBA00023163"/>
    </source>
</evidence>
<dbReference type="InterPro" id="IPR036390">
    <property type="entry name" value="WH_DNA-bd_sf"/>
</dbReference>
<dbReference type="CDD" id="cd00038">
    <property type="entry name" value="CAP_ED"/>
    <property type="match status" value="1"/>
</dbReference>
<keyword evidence="2" id="KW-0238">DNA-binding</keyword>
<dbReference type="Proteomes" id="UP000022141">
    <property type="component" value="Unassembled WGS sequence"/>
</dbReference>
<dbReference type="AlphaFoldDB" id="A0A011QGL4"/>
<gene>
    <name evidence="6" type="primary">ntcA</name>
    <name evidence="6" type="ORF">AW11_02067</name>
</gene>
<dbReference type="InterPro" id="IPR012318">
    <property type="entry name" value="HTH_CRP"/>
</dbReference>
<dbReference type="InterPro" id="IPR050397">
    <property type="entry name" value="Env_Response_Regulators"/>
</dbReference>
<comment type="caution">
    <text evidence="6">The sequence shown here is derived from an EMBL/GenBank/DDBJ whole genome shotgun (WGS) entry which is preliminary data.</text>
</comment>
<dbReference type="SUPFAM" id="SSF51206">
    <property type="entry name" value="cAMP-binding domain-like"/>
    <property type="match status" value="1"/>
</dbReference>
<dbReference type="PATRIC" id="fig|1454004.3.peg.2136"/>
<accession>A0A011QGL4</accession>
<protein>
    <submittedName>
        <fullName evidence="6">Nitrogen-responsive regulatory protein</fullName>
    </submittedName>
</protein>
<keyword evidence="3" id="KW-0804">Transcription</keyword>
<dbReference type="InterPro" id="IPR014710">
    <property type="entry name" value="RmlC-like_jellyroll"/>
</dbReference>
<organism evidence="6 7">
    <name type="scientific">Accumulibacter regalis</name>
    <dbReference type="NCBI Taxonomy" id="522306"/>
    <lineage>
        <taxon>Bacteria</taxon>
        <taxon>Pseudomonadati</taxon>
        <taxon>Pseudomonadota</taxon>
        <taxon>Betaproteobacteria</taxon>
        <taxon>Candidatus Accumulibacter</taxon>
    </lineage>
</organism>
<dbReference type="PANTHER" id="PTHR24567:SF74">
    <property type="entry name" value="HTH-TYPE TRANSCRIPTIONAL REGULATOR ARCR"/>
    <property type="match status" value="1"/>
</dbReference>
<evidence type="ECO:0000256" key="1">
    <source>
        <dbReference type="ARBA" id="ARBA00023015"/>
    </source>
</evidence>
<evidence type="ECO:0000259" key="4">
    <source>
        <dbReference type="PROSITE" id="PS50042"/>
    </source>
</evidence>
<dbReference type="Pfam" id="PF00027">
    <property type="entry name" value="cNMP_binding"/>
    <property type="match status" value="1"/>
</dbReference>
<proteinExistence type="predicted"/>
<keyword evidence="1" id="KW-0805">Transcription regulation</keyword>
<evidence type="ECO:0000313" key="6">
    <source>
        <dbReference type="EMBL" id="EXI88447.1"/>
    </source>
</evidence>
<keyword evidence="7" id="KW-1185">Reference proteome</keyword>
<dbReference type="eggNOG" id="COG0664">
    <property type="taxonomic scope" value="Bacteria"/>
</dbReference>
<dbReference type="Gene3D" id="2.60.120.10">
    <property type="entry name" value="Jelly Rolls"/>
    <property type="match status" value="1"/>
</dbReference>
<name>A0A011QGL4_ACCRE</name>
<dbReference type="GO" id="GO:0005829">
    <property type="term" value="C:cytosol"/>
    <property type="evidence" value="ECO:0007669"/>
    <property type="project" value="TreeGrafter"/>
</dbReference>
<dbReference type="Pfam" id="PF13545">
    <property type="entry name" value="HTH_Crp_2"/>
    <property type="match status" value="1"/>
</dbReference>
<evidence type="ECO:0000256" key="2">
    <source>
        <dbReference type="ARBA" id="ARBA00023125"/>
    </source>
</evidence>
<reference evidence="6" key="1">
    <citation type="submission" date="2014-02" db="EMBL/GenBank/DDBJ databases">
        <title>Expanding our view of genomic diversity in Candidatus Accumulibacter clades.</title>
        <authorList>
            <person name="Skennerton C.T."/>
            <person name="Barr J.J."/>
            <person name="Slater F.R."/>
            <person name="Bond P.L."/>
            <person name="Tyson G.W."/>
        </authorList>
    </citation>
    <scope>NUCLEOTIDE SEQUENCE [LARGE SCALE GENOMIC DNA]</scope>
</reference>
<dbReference type="SUPFAM" id="SSF46785">
    <property type="entry name" value="Winged helix' DNA-binding domain"/>
    <property type="match status" value="1"/>
</dbReference>
<dbReference type="STRING" id="1454004.AW11_02067"/>
<evidence type="ECO:0000313" key="7">
    <source>
        <dbReference type="Proteomes" id="UP000022141"/>
    </source>
</evidence>
<feature type="domain" description="Cyclic nucleotide-binding" evidence="4">
    <location>
        <begin position="19"/>
        <end position="141"/>
    </location>
</feature>
<dbReference type="Gene3D" id="1.10.10.10">
    <property type="entry name" value="Winged helix-like DNA-binding domain superfamily/Winged helix DNA-binding domain"/>
    <property type="match status" value="1"/>
</dbReference>
<dbReference type="SMART" id="SM00419">
    <property type="entry name" value="HTH_CRP"/>
    <property type="match status" value="1"/>
</dbReference>
<evidence type="ECO:0000259" key="5">
    <source>
        <dbReference type="PROSITE" id="PS51063"/>
    </source>
</evidence>
<dbReference type="PROSITE" id="PS50042">
    <property type="entry name" value="CNMP_BINDING_3"/>
    <property type="match status" value="1"/>
</dbReference>
<dbReference type="InterPro" id="IPR000595">
    <property type="entry name" value="cNMP-bd_dom"/>
</dbReference>
<dbReference type="GO" id="GO:0003700">
    <property type="term" value="F:DNA-binding transcription factor activity"/>
    <property type="evidence" value="ECO:0007669"/>
    <property type="project" value="TreeGrafter"/>
</dbReference>
<dbReference type="InterPro" id="IPR018490">
    <property type="entry name" value="cNMP-bd_dom_sf"/>
</dbReference>
<dbReference type="PROSITE" id="PS51063">
    <property type="entry name" value="HTH_CRP_2"/>
    <property type="match status" value="1"/>
</dbReference>
<dbReference type="GO" id="GO:0003677">
    <property type="term" value="F:DNA binding"/>
    <property type="evidence" value="ECO:0007669"/>
    <property type="project" value="UniProtKB-KW"/>
</dbReference>
<sequence>MDSPQPGSLPPSLLALYPALSSLPADQLADLGQKMTQRDLPAGTKLFSERQDCLGFPLILAGTIKVVKSTAGGREMLLYRVEPGGSCIISSSCLLGHTPYSARGIAETPLSLLLLPIAAFEKLLAENGRFRDFVFHLFAERIAELMQLVEEVAFHRLDQRLAKLLVARGESIQVTHQALAEELGSVREMVSRLLKGFAVQGLVRLGREQITVIDASGLQQLADSPR</sequence>
<dbReference type="SMART" id="SM00100">
    <property type="entry name" value="cNMP"/>
    <property type="match status" value="1"/>
</dbReference>
<dbReference type="InterPro" id="IPR036388">
    <property type="entry name" value="WH-like_DNA-bd_sf"/>
</dbReference>
<feature type="domain" description="HTH crp-type" evidence="5">
    <location>
        <begin position="155"/>
        <end position="216"/>
    </location>
</feature>